<organism evidence="2 3">
    <name type="scientific">Lishizhenia tianjinensis</name>
    <dbReference type="NCBI Taxonomy" id="477690"/>
    <lineage>
        <taxon>Bacteria</taxon>
        <taxon>Pseudomonadati</taxon>
        <taxon>Bacteroidota</taxon>
        <taxon>Flavobacteriia</taxon>
        <taxon>Flavobacteriales</taxon>
        <taxon>Crocinitomicaceae</taxon>
        <taxon>Lishizhenia</taxon>
    </lineage>
</organism>
<gene>
    <name evidence="2" type="ORF">SAMN05216474_2594</name>
</gene>
<keyword evidence="1" id="KW-0812">Transmembrane</keyword>
<feature type="transmembrane region" description="Helical" evidence="1">
    <location>
        <begin position="220"/>
        <end position="243"/>
    </location>
</feature>
<dbReference type="AlphaFoldDB" id="A0A1I7B9H0"/>
<sequence>MLLQRVQSIQRFLGLDLTLFVAVSLLYYYLDQLSVQYFYYNFVLLTGVLYGLIHFPKLTRMARFINLLFLGVFLLESTMMFFRVLEINNRFNYLLITVFLYALNYLIFSLYLKFSPKGEKRFYWVSLGFLFLIIFNPSVFSRDYSFPFLSVAIFCIYTIVLCLLSFVQLMESPSYIPLAKNPVFLFSFANVLIYCVKFWSLSFRPVLYKLPLEILIEYRLMVFDLSTICLDMGYTVMLYIIFLKPKILVEGKKG</sequence>
<accession>A0A1I7B9H0</accession>
<keyword evidence="3" id="KW-1185">Reference proteome</keyword>
<evidence type="ECO:0000313" key="3">
    <source>
        <dbReference type="Proteomes" id="UP000236454"/>
    </source>
</evidence>
<dbReference type="Proteomes" id="UP000236454">
    <property type="component" value="Unassembled WGS sequence"/>
</dbReference>
<evidence type="ECO:0000313" key="2">
    <source>
        <dbReference type="EMBL" id="SFT83792.1"/>
    </source>
</evidence>
<feature type="transmembrane region" description="Helical" evidence="1">
    <location>
        <begin position="91"/>
        <end position="110"/>
    </location>
</feature>
<keyword evidence="1" id="KW-0472">Membrane</keyword>
<keyword evidence="1" id="KW-1133">Transmembrane helix</keyword>
<reference evidence="2 3" key="1">
    <citation type="submission" date="2016-10" db="EMBL/GenBank/DDBJ databases">
        <authorList>
            <person name="de Groot N.N."/>
        </authorList>
    </citation>
    <scope>NUCLEOTIDE SEQUENCE [LARGE SCALE GENOMIC DNA]</scope>
    <source>
        <strain evidence="2 3">CGMCC 1.7005</strain>
    </source>
</reference>
<feature type="transmembrane region" description="Helical" evidence="1">
    <location>
        <begin position="122"/>
        <end position="140"/>
    </location>
</feature>
<proteinExistence type="predicted"/>
<evidence type="ECO:0008006" key="4">
    <source>
        <dbReference type="Google" id="ProtNLM"/>
    </source>
</evidence>
<evidence type="ECO:0000256" key="1">
    <source>
        <dbReference type="SAM" id="Phobius"/>
    </source>
</evidence>
<dbReference type="STRING" id="477690.SAMN05216474_2594"/>
<name>A0A1I7B9H0_9FLAO</name>
<feature type="transmembrane region" description="Helical" evidence="1">
    <location>
        <begin position="65"/>
        <end position="85"/>
    </location>
</feature>
<dbReference type="RefSeq" id="WP_090251097.1">
    <property type="nucleotide sequence ID" value="NZ_FPAS01000005.1"/>
</dbReference>
<dbReference type="EMBL" id="FPAS01000005">
    <property type="protein sequence ID" value="SFT83792.1"/>
    <property type="molecule type" value="Genomic_DNA"/>
</dbReference>
<feature type="transmembrane region" description="Helical" evidence="1">
    <location>
        <begin position="182"/>
        <end position="200"/>
    </location>
</feature>
<feature type="transmembrane region" description="Helical" evidence="1">
    <location>
        <begin position="146"/>
        <end position="170"/>
    </location>
</feature>
<feature type="transmembrane region" description="Helical" evidence="1">
    <location>
        <begin position="36"/>
        <end position="53"/>
    </location>
</feature>
<feature type="transmembrane region" description="Helical" evidence="1">
    <location>
        <begin position="12"/>
        <end position="30"/>
    </location>
</feature>
<protein>
    <recommendedName>
        <fullName evidence="4">YhhN-like protein</fullName>
    </recommendedName>
</protein>